<evidence type="ECO:0000259" key="9">
    <source>
        <dbReference type="Pfam" id="PF00464"/>
    </source>
</evidence>
<dbReference type="GO" id="GO:0005739">
    <property type="term" value="C:mitochondrion"/>
    <property type="evidence" value="ECO:0007669"/>
    <property type="project" value="TreeGrafter"/>
</dbReference>
<dbReference type="Gene3D" id="3.90.1150.10">
    <property type="entry name" value="Aspartate Aminotransferase, domain 1"/>
    <property type="match status" value="1"/>
</dbReference>
<name>A0A0B4R372_MASBA</name>
<comment type="pathway">
    <text evidence="2 8">One-carbon metabolism; tetrahydrofolate interconversion.</text>
</comment>
<dbReference type="InterPro" id="IPR019798">
    <property type="entry name" value="Ser_HO-MeTrfase_PLP_BS"/>
</dbReference>
<feature type="domain" description="Serine hydroxymethyltransferase-like" evidence="9">
    <location>
        <begin position="35"/>
        <end position="434"/>
    </location>
</feature>
<dbReference type="FunFam" id="3.40.640.10:FF:000097">
    <property type="entry name" value="Serine hydroxymethyltransferase"/>
    <property type="match status" value="1"/>
</dbReference>
<dbReference type="InterPro" id="IPR039429">
    <property type="entry name" value="SHMT-like_dom"/>
</dbReference>
<dbReference type="Pfam" id="PF00464">
    <property type="entry name" value="SHMT"/>
    <property type="match status" value="1"/>
</dbReference>
<keyword evidence="10" id="KW-0489">Methyltransferase</keyword>
<dbReference type="InterPro" id="IPR049943">
    <property type="entry name" value="Ser_HO-MeTrfase-like"/>
</dbReference>
<dbReference type="PANTHER" id="PTHR11680:SF35">
    <property type="entry name" value="SERINE HYDROXYMETHYLTRANSFERASE 1"/>
    <property type="match status" value="1"/>
</dbReference>
<dbReference type="EC" id="2.1.2.1" evidence="8"/>
<evidence type="ECO:0000256" key="7">
    <source>
        <dbReference type="PIRSR" id="PIRSR000412-50"/>
    </source>
</evidence>
<evidence type="ECO:0000256" key="8">
    <source>
        <dbReference type="RuleBase" id="RU000585"/>
    </source>
</evidence>
<dbReference type="GO" id="GO:0032259">
    <property type="term" value="P:methylation"/>
    <property type="evidence" value="ECO:0007669"/>
    <property type="project" value="UniProtKB-KW"/>
</dbReference>
<comment type="similarity">
    <text evidence="3 8">Belongs to the SHMT family.</text>
</comment>
<organism evidence="10">
    <name type="scientific">Mastigamoeba balamuthi</name>
    <name type="common">Phreatamoeba balamuthi</name>
    <dbReference type="NCBI Taxonomy" id="108607"/>
    <lineage>
        <taxon>Eukaryota</taxon>
        <taxon>Amoebozoa</taxon>
        <taxon>Evosea</taxon>
        <taxon>Archamoebae</taxon>
        <taxon>Mastigamoebida</taxon>
        <taxon>Mastigamoebidae</taxon>
        <taxon>Mastigamoeba</taxon>
    </lineage>
</organism>
<dbReference type="CDD" id="cd00378">
    <property type="entry name" value="SHMT"/>
    <property type="match status" value="1"/>
</dbReference>
<dbReference type="PROSITE" id="PS00096">
    <property type="entry name" value="SHMT"/>
    <property type="match status" value="1"/>
</dbReference>
<dbReference type="InterPro" id="IPR015422">
    <property type="entry name" value="PyrdxlP-dep_Trfase_small"/>
</dbReference>
<dbReference type="GO" id="GO:0030170">
    <property type="term" value="F:pyridoxal phosphate binding"/>
    <property type="evidence" value="ECO:0007669"/>
    <property type="project" value="InterPro"/>
</dbReference>
<dbReference type="GO" id="GO:0035999">
    <property type="term" value="P:tetrahydrofolate interconversion"/>
    <property type="evidence" value="ECO:0007669"/>
    <property type="project" value="UniProtKB-UniPathway"/>
</dbReference>
<dbReference type="AlphaFoldDB" id="A0A0B4R372"/>
<dbReference type="GO" id="GO:0019264">
    <property type="term" value="P:glycine biosynthetic process from serine"/>
    <property type="evidence" value="ECO:0007669"/>
    <property type="project" value="InterPro"/>
</dbReference>
<keyword evidence="4 8" id="KW-0554">One-carbon metabolism</keyword>
<dbReference type="InterPro" id="IPR015424">
    <property type="entry name" value="PyrdxlP-dep_Trfase"/>
</dbReference>
<dbReference type="GO" id="GO:0004372">
    <property type="term" value="F:glycine hydroxymethyltransferase activity"/>
    <property type="evidence" value="ECO:0007669"/>
    <property type="project" value="UniProtKB-EC"/>
</dbReference>
<evidence type="ECO:0000256" key="4">
    <source>
        <dbReference type="ARBA" id="ARBA00022563"/>
    </source>
</evidence>
<proteinExistence type="evidence at transcript level"/>
<dbReference type="PANTHER" id="PTHR11680">
    <property type="entry name" value="SERINE HYDROXYMETHYLTRANSFERASE"/>
    <property type="match status" value="1"/>
</dbReference>
<dbReference type="UniPathway" id="UPA00193"/>
<dbReference type="VEuPathDB" id="AmoebaDB:MBAL_000123"/>
<comment type="catalytic activity">
    <reaction evidence="8">
        <text>(6R)-5,10-methylene-5,6,7,8-tetrahydrofolate + glycine + H2O = (6S)-5,6,7,8-tetrahydrofolate + L-serine</text>
        <dbReference type="Rhea" id="RHEA:15481"/>
        <dbReference type="ChEBI" id="CHEBI:15377"/>
        <dbReference type="ChEBI" id="CHEBI:15636"/>
        <dbReference type="ChEBI" id="CHEBI:33384"/>
        <dbReference type="ChEBI" id="CHEBI:57305"/>
        <dbReference type="ChEBI" id="CHEBI:57453"/>
        <dbReference type="EC" id="2.1.2.1"/>
    </reaction>
</comment>
<feature type="modified residue" description="N6-(pyridoxal phosphate)lysine" evidence="7">
    <location>
        <position position="266"/>
    </location>
</feature>
<keyword evidence="5 8" id="KW-0808">Transferase</keyword>
<evidence type="ECO:0000256" key="6">
    <source>
        <dbReference type="ARBA" id="ARBA00022898"/>
    </source>
</evidence>
<evidence type="ECO:0000256" key="3">
    <source>
        <dbReference type="ARBA" id="ARBA00006376"/>
    </source>
</evidence>
<dbReference type="HAMAP" id="MF_00051">
    <property type="entry name" value="SHMT"/>
    <property type="match status" value="1"/>
</dbReference>
<keyword evidence="6 7" id="KW-0663">Pyridoxal phosphate</keyword>
<comment type="function">
    <text evidence="8">Interconversion of serine and glycine.</text>
</comment>
<accession>A0A0B4R372</accession>
<dbReference type="GO" id="GO:0008168">
    <property type="term" value="F:methyltransferase activity"/>
    <property type="evidence" value="ECO:0007669"/>
    <property type="project" value="UniProtKB-KW"/>
</dbReference>
<protein>
    <recommendedName>
        <fullName evidence="8">Serine hydroxymethyltransferase</fullName>
        <ecNumber evidence="8">2.1.2.1</ecNumber>
    </recommendedName>
</protein>
<sequence>MLARTSVFSGSICPSVLPFARPSSSASFLPNAKSLAEADPELHEIIVKEEKRQRRGLEMIASENFCSRAVREANGTRLTDKYAEGYPGARYYGGNHFIDESERLCQKRALQAYRLNPEEWGVNVQPLSGSPANLAVYTALLQPHDRIMGLDLPHGGHLTHGYMTAKKRVSATSVFWESMPYHVSAETGRIDYDEMEKLASFFRPKLLICGASAYPREFEFQRFRKAADAVGALLMCDMAHIGGLVAAQEHTSPFDFCDVVTTTTHKTLRGPRSGIIFFRKGVRSVDAKTGKPIMWDLEERINSAVFPGLQGGPHEHTIAGVSTALREAMTPEFKAYAHQIKLNCRRMAEVLMAHGYDLVTGGTDNHLILVDLRSKNIDGARAERVLDRAGITVNKNSVPGDLRPFVPGGLRIGTPALTTRGLNEADFTKVAEFIHRAIVIALEFNKNPEVQKSLQKFYEQLDANMPEELRQLNKEVEEFALSFPMP</sequence>
<dbReference type="NCBIfam" id="NF000586">
    <property type="entry name" value="PRK00011.1"/>
    <property type="match status" value="1"/>
</dbReference>
<evidence type="ECO:0000256" key="5">
    <source>
        <dbReference type="ARBA" id="ARBA00022679"/>
    </source>
</evidence>
<comment type="cofactor">
    <cofactor evidence="1 7 8">
        <name>pyridoxal 5'-phosphate</name>
        <dbReference type="ChEBI" id="CHEBI:597326"/>
    </cofactor>
</comment>
<dbReference type="Gene3D" id="3.40.640.10">
    <property type="entry name" value="Type I PLP-dependent aspartate aminotransferase-like (Major domain)"/>
    <property type="match status" value="1"/>
</dbReference>
<evidence type="ECO:0000256" key="2">
    <source>
        <dbReference type="ARBA" id="ARBA00004777"/>
    </source>
</evidence>
<reference evidence="10" key="1">
    <citation type="journal article" date="2015" name="Mol. Biol. Evol.">
        <title>Lateral gene transfer and gene duplication played a key role in the evolution of Mastigamoeba balamuthi hydrogenosomes.</title>
        <authorList>
            <person name="Nyvltova E."/>
            <person name="Stairs C.W."/>
            <person name="Hrdy I."/>
            <person name="Ridl J."/>
            <person name="Mach J."/>
            <person name="Paces J."/>
            <person name="Roger A.J."/>
            <person name="Tachezy J."/>
        </authorList>
    </citation>
    <scope>NUCLEOTIDE SEQUENCE</scope>
</reference>
<evidence type="ECO:0000313" key="10">
    <source>
        <dbReference type="EMBL" id="AIW54426.1"/>
    </source>
</evidence>
<dbReference type="InterPro" id="IPR015421">
    <property type="entry name" value="PyrdxlP-dep_Trfase_major"/>
</dbReference>
<evidence type="ECO:0000256" key="1">
    <source>
        <dbReference type="ARBA" id="ARBA00001933"/>
    </source>
</evidence>
<dbReference type="SUPFAM" id="SSF53383">
    <property type="entry name" value="PLP-dependent transferases"/>
    <property type="match status" value="1"/>
</dbReference>
<dbReference type="EMBL" id="KP057244">
    <property type="protein sequence ID" value="AIW54426.1"/>
    <property type="molecule type" value="mRNA"/>
</dbReference>
<dbReference type="PIRSF" id="PIRSF000412">
    <property type="entry name" value="SHMT"/>
    <property type="match status" value="1"/>
</dbReference>
<dbReference type="InterPro" id="IPR001085">
    <property type="entry name" value="Ser_HO-MeTrfase"/>
</dbReference>